<keyword evidence="5 7" id="KW-0573">Peptidoglycan synthesis</keyword>
<evidence type="ECO:0000256" key="9">
    <source>
        <dbReference type="SAM" id="SignalP"/>
    </source>
</evidence>
<evidence type="ECO:0000256" key="8">
    <source>
        <dbReference type="SAM" id="MobiDB-lite"/>
    </source>
</evidence>
<dbReference type="EMBL" id="CP144918">
    <property type="protein sequence ID" value="WWA48340.1"/>
    <property type="molecule type" value="Genomic_DNA"/>
</dbReference>
<evidence type="ECO:0000256" key="1">
    <source>
        <dbReference type="ARBA" id="ARBA00004752"/>
    </source>
</evidence>
<dbReference type="InterPro" id="IPR005490">
    <property type="entry name" value="LD_TPept_cat_dom"/>
</dbReference>
<dbReference type="InterPro" id="IPR052905">
    <property type="entry name" value="LD-transpeptidase_YkuD-like"/>
</dbReference>
<dbReference type="PROSITE" id="PS52029">
    <property type="entry name" value="LD_TPASE"/>
    <property type="match status" value="1"/>
</dbReference>
<feature type="domain" description="L,D-TPase catalytic" evidence="10">
    <location>
        <begin position="242"/>
        <end position="416"/>
    </location>
</feature>
<dbReference type="Proteomes" id="UP001335183">
    <property type="component" value="Chromosome"/>
</dbReference>
<dbReference type="Pfam" id="PF20142">
    <property type="entry name" value="Scaffold"/>
    <property type="match status" value="1"/>
</dbReference>
<organism evidence="11 12">
    <name type="scientific">Pelagerythrobacter marensis</name>
    <dbReference type="NCBI Taxonomy" id="543877"/>
    <lineage>
        <taxon>Bacteria</taxon>
        <taxon>Pseudomonadati</taxon>
        <taxon>Pseudomonadota</taxon>
        <taxon>Alphaproteobacteria</taxon>
        <taxon>Sphingomonadales</taxon>
        <taxon>Erythrobacteraceae</taxon>
        <taxon>Pelagerythrobacter</taxon>
    </lineage>
</organism>
<dbReference type="Gene3D" id="2.40.440.10">
    <property type="entry name" value="L,D-transpeptidase catalytic domain-like"/>
    <property type="match status" value="1"/>
</dbReference>
<comment type="similarity">
    <text evidence="2">Belongs to the YkuD family.</text>
</comment>
<keyword evidence="4 7" id="KW-0133">Cell shape</keyword>
<name>A0ABZ2D5L5_9SPHN</name>
<sequence>MTITRKSSFLAAASLALIIPGMAAAQQRTPDNLLPESQLIGEYPVDPDDDAVASAPSENPPAESPAVESSQEAGEPVPTIAREVVQQFTPEVQPWSVTNAERLVAVIEGIGAEGLDPADYDLSALRNAILAGPGEQLDRVASRAFAWLVEDMRDGRTPMDSRRQWFVVDPDPDRYRTGDVMAEALASGDIAGALQSVAPLHPDYARLREELAATPADATARRKLIRANMDRWRWLARDLGSQYLITNVPEYQLRLTVNDKIMRTYKTIVGKPGRTATPQLAETVEGVIFNPNWTVPQSIVKGEGLGARVLGNPAWARANGYKGWRNKETGMITVVQQPGPGNSLGLMKLDMPNPHAIFLHDTPSRHLFNNANRALSHGCIRTERASELAITLAILAKNPETDEERKAAAQEAVEILKSGEYTRVPFESRMPVYITYFTMGTDIDGKLRTFKDIYDRDAPVLAALDAPREQHRARRTSEEAVEIIDDMKTT</sequence>
<feature type="compositionally biased region" description="Low complexity" evidence="8">
    <location>
        <begin position="64"/>
        <end position="73"/>
    </location>
</feature>
<evidence type="ECO:0000256" key="7">
    <source>
        <dbReference type="PROSITE-ProRule" id="PRU01373"/>
    </source>
</evidence>
<evidence type="ECO:0000256" key="2">
    <source>
        <dbReference type="ARBA" id="ARBA00005992"/>
    </source>
</evidence>
<feature type="chain" id="PRO_5046842610" evidence="9">
    <location>
        <begin position="26"/>
        <end position="490"/>
    </location>
</feature>
<keyword evidence="9" id="KW-0732">Signal</keyword>
<evidence type="ECO:0000256" key="5">
    <source>
        <dbReference type="ARBA" id="ARBA00022984"/>
    </source>
</evidence>
<feature type="signal peptide" evidence="9">
    <location>
        <begin position="1"/>
        <end position="25"/>
    </location>
</feature>
<feature type="active site" description="Nucleophile" evidence="7">
    <location>
        <position position="379"/>
    </location>
</feature>
<dbReference type="Pfam" id="PF03734">
    <property type="entry name" value="YkuD"/>
    <property type="match status" value="1"/>
</dbReference>
<evidence type="ECO:0000259" key="10">
    <source>
        <dbReference type="PROSITE" id="PS52029"/>
    </source>
</evidence>
<evidence type="ECO:0000313" key="12">
    <source>
        <dbReference type="Proteomes" id="UP001335183"/>
    </source>
</evidence>
<dbReference type="InterPro" id="IPR038063">
    <property type="entry name" value="Transpep_catalytic_dom"/>
</dbReference>
<evidence type="ECO:0000256" key="6">
    <source>
        <dbReference type="ARBA" id="ARBA00023316"/>
    </source>
</evidence>
<dbReference type="CDD" id="cd16913">
    <property type="entry name" value="YkuD_like"/>
    <property type="match status" value="1"/>
</dbReference>
<dbReference type="PANTHER" id="PTHR41533:SF2">
    <property type="entry name" value="BLR7131 PROTEIN"/>
    <property type="match status" value="1"/>
</dbReference>
<accession>A0ABZ2D5L5</accession>
<dbReference type="RefSeq" id="WP_338447223.1">
    <property type="nucleotide sequence ID" value="NZ_CP144918.1"/>
</dbReference>
<keyword evidence="6 7" id="KW-0961">Cell wall biogenesis/degradation</keyword>
<reference evidence="11 12" key="1">
    <citation type="submission" date="2024-02" db="EMBL/GenBank/DDBJ databases">
        <title>The whole genome sequence of five bacterial samples isolated from Abu Dhabi Sabkha-shore region.</title>
        <authorList>
            <person name="Sudalaimuthuasari N."/>
            <person name="Sarfraz B."/>
            <person name="Tuyisabe J.D."/>
            <person name="Mugisha Ntwali L.D.M."/>
            <person name="Ali A.I.A.A."/>
            <person name="Almansoori S.Z.A."/>
            <person name="Alajami H.S.A."/>
            <person name="Almeqbaali A.A.S."/>
            <person name="Kundu B."/>
            <person name="Saeed E.E."/>
            <person name="Sukumarinath V."/>
            <person name="Mishra A.K."/>
            <person name="Hazzouri K.M."/>
            <person name="Almaskari R."/>
            <person name="Sharma A.K."/>
            <person name="Amiri K.M.A."/>
        </authorList>
    </citation>
    <scope>NUCLEOTIDE SEQUENCE [LARGE SCALE GENOMIC DNA]</scope>
    <source>
        <strain evidence="12">kcgeb_sd</strain>
    </source>
</reference>
<dbReference type="InterPro" id="IPR045380">
    <property type="entry name" value="LD_TPept_scaffold_dom"/>
</dbReference>
<proteinExistence type="inferred from homology"/>
<protein>
    <submittedName>
        <fullName evidence="11">L,D-transpeptidase family protein</fullName>
    </submittedName>
</protein>
<keyword evidence="12" id="KW-1185">Reference proteome</keyword>
<keyword evidence="3" id="KW-0808">Transferase</keyword>
<feature type="active site" description="Proton donor/acceptor" evidence="7">
    <location>
        <position position="360"/>
    </location>
</feature>
<evidence type="ECO:0000313" key="11">
    <source>
        <dbReference type="EMBL" id="WWA48340.1"/>
    </source>
</evidence>
<evidence type="ECO:0000256" key="3">
    <source>
        <dbReference type="ARBA" id="ARBA00022679"/>
    </source>
</evidence>
<dbReference type="PANTHER" id="PTHR41533">
    <property type="entry name" value="L,D-TRANSPEPTIDASE HI_1667-RELATED"/>
    <property type="match status" value="1"/>
</dbReference>
<gene>
    <name evidence="11" type="ORF">V5F89_05415</name>
</gene>
<dbReference type="SUPFAM" id="SSF141523">
    <property type="entry name" value="L,D-transpeptidase catalytic domain-like"/>
    <property type="match status" value="1"/>
</dbReference>
<evidence type="ECO:0000256" key="4">
    <source>
        <dbReference type="ARBA" id="ARBA00022960"/>
    </source>
</evidence>
<feature type="region of interest" description="Disordered" evidence="8">
    <location>
        <begin position="27"/>
        <end position="76"/>
    </location>
</feature>
<comment type="pathway">
    <text evidence="1 7">Cell wall biogenesis; peptidoglycan biosynthesis.</text>
</comment>